<proteinExistence type="inferred from homology"/>
<dbReference type="InterPro" id="IPR011864">
    <property type="entry name" value="Phosphate_PstC"/>
</dbReference>
<feature type="domain" description="ABC transmembrane type-1" evidence="12">
    <location>
        <begin position="88"/>
        <end position="315"/>
    </location>
</feature>
<dbReference type="Gene3D" id="1.10.3720.10">
    <property type="entry name" value="MetI-like"/>
    <property type="match status" value="1"/>
</dbReference>
<evidence type="ECO:0000256" key="8">
    <source>
        <dbReference type="ARBA" id="ARBA00023136"/>
    </source>
</evidence>
<evidence type="ECO:0000256" key="4">
    <source>
        <dbReference type="ARBA" id="ARBA00022475"/>
    </source>
</evidence>
<evidence type="ECO:0000256" key="11">
    <source>
        <dbReference type="SAM" id="MobiDB-lite"/>
    </source>
</evidence>
<organism evidence="13 14">
    <name type="scientific">Microbacterium thalassium</name>
    <dbReference type="NCBI Taxonomy" id="362649"/>
    <lineage>
        <taxon>Bacteria</taxon>
        <taxon>Bacillati</taxon>
        <taxon>Actinomycetota</taxon>
        <taxon>Actinomycetes</taxon>
        <taxon>Micrococcales</taxon>
        <taxon>Microbacteriaceae</taxon>
        <taxon>Microbacterium</taxon>
    </lineage>
</organism>
<accession>A0A7X0KVU4</accession>
<dbReference type="PANTHER" id="PTHR30425">
    <property type="entry name" value="PHOSPHATE TRANSPORT SYSTEM PERMEASE PROTEIN PST"/>
    <property type="match status" value="1"/>
</dbReference>
<keyword evidence="14" id="KW-1185">Reference proteome</keyword>
<comment type="subcellular location">
    <subcellularLocation>
        <location evidence="1 9">Cell membrane</location>
        <topology evidence="1 9">Multi-pass membrane protein</topology>
    </subcellularLocation>
</comment>
<dbReference type="RefSeq" id="WP_184751645.1">
    <property type="nucleotide sequence ID" value="NZ_BAAAJR010000001.1"/>
</dbReference>
<keyword evidence="7 9" id="KW-1133">Transmembrane helix</keyword>
<protein>
    <recommendedName>
        <fullName evidence="10">Phosphate transport system permease protein</fullName>
    </recommendedName>
</protein>
<evidence type="ECO:0000256" key="7">
    <source>
        <dbReference type="ARBA" id="ARBA00022989"/>
    </source>
</evidence>
<evidence type="ECO:0000256" key="6">
    <source>
        <dbReference type="ARBA" id="ARBA00022692"/>
    </source>
</evidence>
<evidence type="ECO:0000313" key="14">
    <source>
        <dbReference type="Proteomes" id="UP000537775"/>
    </source>
</evidence>
<feature type="transmembrane region" description="Helical" evidence="9">
    <location>
        <begin position="294"/>
        <end position="315"/>
    </location>
</feature>
<evidence type="ECO:0000313" key="13">
    <source>
        <dbReference type="EMBL" id="MBB6392595.1"/>
    </source>
</evidence>
<evidence type="ECO:0000256" key="9">
    <source>
        <dbReference type="RuleBase" id="RU363032"/>
    </source>
</evidence>
<dbReference type="EMBL" id="JACHML010000001">
    <property type="protein sequence ID" value="MBB6392595.1"/>
    <property type="molecule type" value="Genomic_DNA"/>
</dbReference>
<keyword evidence="4 10" id="KW-1003">Cell membrane</keyword>
<feature type="transmembrane region" description="Helical" evidence="9">
    <location>
        <begin position="125"/>
        <end position="158"/>
    </location>
</feature>
<reference evidence="13 14" key="1">
    <citation type="submission" date="2020-08" db="EMBL/GenBank/DDBJ databases">
        <title>Sequencing the genomes of 1000 actinobacteria strains.</title>
        <authorList>
            <person name="Klenk H.-P."/>
        </authorList>
    </citation>
    <scope>NUCLEOTIDE SEQUENCE [LARGE SCALE GENOMIC DNA]</scope>
    <source>
        <strain evidence="13 14">DSM 12511</strain>
    </source>
</reference>
<dbReference type="InterPro" id="IPR000515">
    <property type="entry name" value="MetI-like"/>
</dbReference>
<dbReference type="AlphaFoldDB" id="A0A7X0KVU4"/>
<dbReference type="PROSITE" id="PS50928">
    <property type="entry name" value="ABC_TM1"/>
    <property type="match status" value="1"/>
</dbReference>
<comment type="function">
    <text evidence="10">Part of the binding-protein-dependent transport system for phosphate; probably responsible for the translocation of the substrate across the membrane.</text>
</comment>
<feature type="compositionally biased region" description="Polar residues" evidence="11">
    <location>
        <begin position="1"/>
        <end position="11"/>
    </location>
</feature>
<evidence type="ECO:0000256" key="3">
    <source>
        <dbReference type="ARBA" id="ARBA00022448"/>
    </source>
</evidence>
<dbReference type="GO" id="GO:0006817">
    <property type="term" value="P:phosphate ion transport"/>
    <property type="evidence" value="ECO:0007669"/>
    <property type="project" value="UniProtKB-KW"/>
</dbReference>
<evidence type="ECO:0000256" key="10">
    <source>
        <dbReference type="RuleBase" id="RU363054"/>
    </source>
</evidence>
<feature type="transmembrane region" description="Helical" evidence="9">
    <location>
        <begin position="83"/>
        <end position="113"/>
    </location>
</feature>
<evidence type="ECO:0000256" key="1">
    <source>
        <dbReference type="ARBA" id="ARBA00004651"/>
    </source>
</evidence>
<dbReference type="GO" id="GO:0005315">
    <property type="term" value="F:phosphate transmembrane transporter activity"/>
    <property type="evidence" value="ECO:0007669"/>
    <property type="project" value="InterPro"/>
</dbReference>
<gene>
    <name evidence="13" type="ORF">HD594_002908</name>
</gene>
<evidence type="ECO:0000259" key="12">
    <source>
        <dbReference type="PROSITE" id="PS50928"/>
    </source>
</evidence>
<evidence type="ECO:0000256" key="2">
    <source>
        <dbReference type="ARBA" id="ARBA00007069"/>
    </source>
</evidence>
<keyword evidence="6 9" id="KW-0812">Transmembrane</keyword>
<dbReference type="GO" id="GO:0005886">
    <property type="term" value="C:plasma membrane"/>
    <property type="evidence" value="ECO:0007669"/>
    <property type="project" value="UniProtKB-SubCell"/>
</dbReference>
<feature type="transmembrane region" description="Helical" evidence="9">
    <location>
        <begin position="178"/>
        <end position="198"/>
    </location>
</feature>
<keyword evidence="3 9" id="KW-0813">Transport</keyword>
<keyword evidence="8 9" id="KW-0472">Membrane</keyword>
<feature type="transmembrane region" description="Helical" evidence="9">
    <location>
        <begin position="228"/>
        <end position="249"/>
    </location>
</feature>
<keyword evidence="5 10" id="KW-0592">Phosphate transport</keyword>
<dbReference type="InterPro" id="IPR035906">
    <property type="entry name" value="MetI-like_sf"/>
</dbReference>
<comment type="caution">
    <text evidence="13">The sequence shown here is derived from an EMBL/GenBank/DDBJ whole genome shotgun (WGS) entry which is preliminary data.</text>
</comment>
<dbReference type="NCBIfam" id="TIGR02138">
    <property type="entry name" value="phosphate_pstC"/>
    <property type="match status" value="1"/>
</dbReference>
<evidence type="ECO:0000256" key="5">
    <source>
        <dbReference type="ARBA" id="ARBA00022592"/>
    </source>
</evidence>
<dbReference type="Pfam" id="PF00528">
    <property type="entry name" value="BPD_transp_1"/>
    <property type="match status" value="1"/>
</dbReference>
<feature type="transmembrane region" description="Helical" evidence="9">
    <location>
        <begin position="33"/>
        <end position="59"/>
    </location>
</feature>
<dbReference type="InterPro" id="IPR051124">
    <property type="entry name" value="Phosphate_Transport_Permease"/>
</dbReference>
<dbReference type="CDD" id="cd06261">
    <property type="entry name" value="TM_PBP2"/>
    <property type="match status" value="1"/>
</dbReference>
<dbReference type="Proteomes" id="UP000537775">
    <property type="component" value="Unassembled WGS sequence"/>
</dbReference>
<name>A0A7X0KVU4_9MICO</name>
<sequence length="329" mass="34544">MATTSTDSPTRGSAPEQPPTPAKRTARKRPGDVAFSSTALAAGITILVVLAAVLVFLLAESIPAFTGDPADNPILHGESFAAYVWPLIFGTIWSSILALIMATPLAIGIALFISHYAPRRAASVLGYLIDLLAAVPSVVFGLWGGIVLAGMVQPIYVWLNENLGWIPLFAGQVSATGRTILTAAIVLAVMILPIMTAISREVFLQTPTLHEEAALALGATRWEMIKMAVFPFARGGMVSAAMLGLGRALGETMAVTMVLSVSGAVTFELLTSTNPTPIPANIALRFPEAYGDGVSVLIGTGLVLFVLTFAVNALARWIVSRRAEFSGAN</sequence>
<comment type="similarity">
    <text evidence="2 10">Belongs to the binding-protein-dependent transport system permease family. CysTW subfamily.</text>
</comment>
<feature type="region of interest" description="Disordered" evidence="11">
    <location>
        <begin position="1"/>
        <end position="30"/>
    </location>
</feature>
<dbReference type="SUPFAM" id="SSF161098">
    <property type="entry name" value="MetI-like"/>
    <property type="match status" value="1"/>
</dbReference>
<dbReference type="PANTHER" id="PTHR30425:SF1">
    <property type="entry name" value="PHOSPHATE TRANSPORT SYSTEM PERMEASE PROTEIN PSTC"/>
    <property type="match status" value="1"/>
</dbReference>